<proteinExistence type="predicted"/>
<reference evidence="2" key="1">
    <citation type="journal article" date="2022" name="Mol. Ecol. Resour.">
        <title>The genomes of chicory, endive, great burdock and yacon provide insights into Asteraceae palaeo-polyploidization history and plant inulin production.</title>
        <authorList>
            <person name="Fan W."/>
            <person name="Wang S."/>
            <person name="Wang H."/>
            <person name="Wang A."/>
            <person name="Jiang F."/>
            <person name="Liu H."/>
            <person name="Zhao H."/>
            <person name="Xu D."/>
            <person name="Zhang Y."/>
        </authorList>
    </citation>
    <scope>NUCLEOTIDE SEQUENCE [LARGE SCALE GENOMIC DNA]</scope>
    <source>
        <strain evidence="2">cv. Yunnan</strain>
    </source>
</reference>
<reference evidence="1 2" key="2">
    <citation type="journal article" date="2022" name="Mol. Ecol. Resour.">
        <title>The genomes of chicory, endive, great burdock and yacon provide insights into Asteraceae paleo-polyploidization history and plant inulin production.</title>
        <authorList>
            <person name="Fan W."/>
            <person name="Wang S."/>
            <person name="Wang H."/>
            <person name="Wang A."/>
            <person name="Jiang F."/>
            <person name="Liu H."/>
            <person name="Zhao H."/>
            <person name="Xu D."/>
            <person name="Zhang Y."/>
        </authorList>
    </citation>
    <scope>NUCLEOTIDE SEQUENCE [LARGE SCALE GENOMIC DNA]</scope>
    <source>
        <strain evidence="2">cv. Yunnan</strain>
        <tissue evidence="1">Leaves</tissue>
    </source>
</reference>
<organism evidence="1 2">
    <name type="scientific">Smallanthus sonchifolius</name>
    <dbReference type="NCBI Taxonomy" id="185202"/>
    <lineage>
        <taxon>Eukaryota</taxon>
        <taxon>Viridiplantae</taxon>
        <taxon>Streptophyta</taxon>
        <taxon>Embryophyta</taxon>
        <taxon>Tracheophyta</taxon>
        <taxon>Spermatophyta</taxon>
        <taxon>Magnoliopsida</taxon>
        <taxon>eudicotyledons</taxon>
        <taxon>Gunneridae</taxon>
        <taxon>Pentapetalae</taxon>
        <taxon>asterids</taxon>
        <taxon>campanulids</taxon>
        <taxon>Asterales</taxon>
        <taxon>Asteraceae</taxon>
        <taxon>Asteroideae</taxon>
        <taxon>Heliantheae alliance</taxon>
        <taxon>Millerieae</taxon>
        <taxon>Smallanthus</taxon>
    </lineage>
</organism>
<protein>
    <submittedName>
        <fullName evidence="1">Uncharacterized protein</fullName>
    </submittedName>
</protein>
<evidence type="ECO:0000313" key="1">
    <source>
        <dbReference type="EMBL" id="KAI3811239.1"/>
    </source>
</evidence>
<name>A0ACB9ISJ1_9ASTR</name>
<gene>
    <name evidence="1" type="ORF">L1987_20958</name>
</gene>
<comment type="caution">
    <text evidence="1">The sequence shown here is derived from an EMBL/GenBank/DDBJ whole genome shotgun (WGS) entry which is preliminary data.</text>
</comment>
<evidence type="ECO:0000313" key="2">
    <source>
        <dbReference type="Proteomes" id="UP001056120"/>
    </source>
</evidence>
<sequence>MHGDGDDRSAAKVEEEGRARHTRDDDPSVVDEGRQSKARVLERSAITAAADVDINRARVPFEGVAVVEGGGEVGGADGRRDGLAGGGV</sequence>
<dbReference type="Proteomes" id="UP001056120">
    <property type="component" value="Linkage Group LG07"/>
</dbReference>
<accession>A0ACB9ISJ1</accession>
<keyword evidence="2" id="KW-1185">Reference proteome</keyword>
<dbReference type="EMBL" id="CM042024">
    <property type="protein sequence ID" value="KAI3811239.1"/>
    <property type="molecule type" value="Genomic_DNA"/>
</dbReference>